<feature type="signal peptide" evidence="1">
    <location>
        <begin position="1"/>
        <end position="20"/>
    </location>
</feature>
<feature type="chain" id="PRO_5047212870" evidence="1">
    <location>
        <begin position="21"/>
        <end position="242"/>
    </location>
</feature>
<evidence type="ECO:0000313" key="3">
    <source>
        <dbReference type="Proteomes" id="UP000765224"/>
    </source>
</evidence>
<name>A0ABS6PGY0_9PSED</name>
<dbReference type="NCBIfam" id="TIGR02001">
    <property type="entry name" value="gcw_chp"/>
    <property type="match status" value="1"/>
</dbReference>
<keyword evidence="3" id="KW-1185">Reference proteome</keyword>
<reference evidence="2 3" key="1">
    <citation type="submission" date="2021-06" db="EMBL/GenBank/DDBJ databases">
        <title>Updating the genus Pseudomonas: Description of 43 new species and partition of the Pseudomonas putida group.</title>
        <authorList>
            <person name="Girard L."/>
            <person name="Lood C."/>
            <person name="Vandamme P."/>
            <person name="Rokni-Zadeh H."/>
            <person name="Van Noort V."/>
            <person name="Hofte M."/>
            <person name="Lavigne R."/>
            <person name="De Mot R."/>
        </authorList>
    </citation>
    <scope>NUCLEOTIDE SEQUENCE [LARGE SCALE GENOMIC DNA]</scope>
    <source>
        <strain evidence="2 3">COR58</strain>
    </source>
</reference>
<dbReference type="EMBL" id="JAHSTS010000002">
    <property type="protein sequence ID" value="MBV4459740.1"/>
    <property type="molecule type" value="Genomic_DNA"/>
</dbReference>
<keyword evidence="1" id="KW-0732">Signal</keyword>
<evidence type="ECO:0000313" key="2">
    <source>
        <dbReference type="EMBL" id="MBV4459740.1"/>
    </source>
</evidence>
<protein>
    <submittedName>
        <fullName evidence="2">TorF family putative porin</fullName>
    </submittedName>
</protein>
<dbReference type="Proteomes" id="UP000765224">
    <property type="component" value="Unassembled WGS sequence"/>
</dbReference>
<gene>
    <name evidence="2" type="ORF">KVG96_17440</name>
</gene>
<organism evidence="2 3">
    <name type="scientific">Pseudomonas ekonensis</name>
    <dbReference type="NCBI Taxonomy" id="2842353"/>
    <lineage>
        <taxon>Bacteria</taxon>
        <taxon>Pseudomonadati</taxon>
        <taxon>Pseudomonadota</taxon>
        <taxon>Gammaproteobacteria</taxon>
        <taxon>Pseudomonadales</taxon>
        <taxon>Pseudomonadaceae</taxon>
        <taxon>Pseudomonas</taxon>
    </lineage>
</organism>
<dbReference type="InterPro" id="IPR010239">
    <property type="entry name" value="CHP02001"/>
</dbReference>
<dbReference type="Pfam" id="PF09694">
    <property type="entry name" value="Gcw_chp"/>
    <property type="match status" value="1"/>
</dbReference>
<proteinExistence type="predicted"/>
<comment type="caution">
    <text evidence="2">The sequence shown here is derived from an EMBL/GenBank/DDBJ whole genome shotgun (WGS) entry which is preliminary data.</text>
</comment>
<evidence type="ECO:0000256" key="1">
    <source>
        <dbReference type="SAM" id="SignalP"/>
    </source>
</evidence>
<dbReference type="RefSeq" id="WP_217893211.1">
    <property type="nucleotide sequence ID" value="NZ_JAHSTS010000002.1"/>
</dbReference>
<accession>A0ABS6PGY0</accession>
<sequence>MFKPFCLLLVGLLACPGAFAQIFQRELGDFDLKLGTSPSRSMAQGLVKPSAVGAFHGGLDLSHDSGLYFGQWSPSVGLTPGKDLEVDSYLGFKQPFDQTLGYEIGTIRYSYPRVETPDSQELFGGLTLLGSRFGLAFSDDPDKRNNTLFADFGGNQPFGIGISISISMKYTRHRLNTPVSVDGGYVSAFSDWSLKFSRPFMGIDLNLIYSNSSLGGSDCSAYSGHNSQCDGLVTLKAERAFY</sequence>
<dbReference type="PROSITE" id="PS51257">
    <property type="entry name" value="PROKAR_LIPOPROTEIN"/>
    <property type="match status" value="1"/>
</dbReference>